<dbReference type="Proteomes" id="UP000186817">
    <property type="component" value="Unassembled WGS sequence"/>
</dbReference>
<feature type="region of interest" description="Disordered" evidence="1">
    <location>
        <begin position="92"/>
        <end position="119"/>
    </location>
</feature>
<comment type="caution">
    <text evidence="2">The sequence shown here is derived from an EMBL/GenBank/DDBJ whole genome shotgun (WGS) entry which is preliminary data.</text>
</comment>
<protein>
    <submittedName>
        <fullName evidence="2">Uncharacterized protein</fullName>
    </submittedName>
</protein>
<keyword evidence="3" id="KW-1185">Reference proteome</keyword>
<evidence type="ECO:0000313" key="3">
    <source>
        <dbReference type="Proteomes" id="UP000186817"/>
    </source>
</evidence>
<sequence length="133" mass="14537">MPRLGDQRIYRLAGPELRREYAALGLPARTAAPKVLDLLPRLRQAALWESLPLGELQRECRQLGVEHGIGSRDQVLKALICGTWAPPDDANDASQDFWKSAAGKEAAAGPRAASGPSSERLRKVAVHFQTCRV</sequence>
<dbReference type="OrthoDB" id="435784at2759"/>
<evidence type="ECO:0000256" key="1">
    <source>
        <dbReference type="SAM" id="MobiDB-lite"/>
    </source>
</evidence>
<organism evidence="2 3">
    <name type="scientific">Symbiodinium microadriaticum</name>
    <name type="common">Dinoflagellate</name>
    <name type="synonym">Zooxanthella microadriatica</name>
    <dbReference type="NCBI Taxonomy" id="2951"/>
    <lineage>
        <taxon>Eukaryota</taxon>
        <taxon>Sar</taxon>
        <taxon>Alveolata</taxon>
        <taxon>Dinophyceae</taxon>
        <taxon>Suessiales</taxon>
        <taxon>Symbiodiniaceae</taxon>
        <taxon>Symbiodinium</taxon>
    </lineage>
</organism>
<dbReference type="EMBL" id="LSRX01000015">
    <property type="protein sequence ID" value="OLQ14433.1"/>
    <property type="molecule type" value="Genomic_DNA"/>
</dbReference>
<evidence type="ECO:0000313" key="2">
    <source>
        <dbReference type="EMBL" id="OLQ14433.1"/>
    </source>
</evidence>
<feature type="compositionally biased region" description="Low complexity" evidence="1">
    <location>
        <begin position="99"/>
        <end position="118"/>
    </location>
</feature>
<name>A0A1Q9F416_SYMMI</name>
<proteinExistence type="predicted"/>
<dbReference type="AlphaFoldDB" id="A0A1Q9F416"/>
<accession>A0A1Q9F416</accession>
<gene>
    <name evidence="2" type="ORF">AK812_SmicGene1412</name>
</gene>
<reference evidence="2 3" key="1">
    <citation type="submission" date="2016-02" db="EMBL/GenBank/DDBJ databases">
        <title>Genome analysis of coral dinoflagellate symbionts highlights evolutionary adaptations to a symbiotic lifestyle.</title>
        <authorList>
            <person name="Aranda M."/>
            <person name="Li Y."/>
            <person name="Liew Y.J."/>
            <person name="Baumgarten S."/>
            <person name="Simakov O."/>
            <person name="Wilson M."/>
            <person name="Piel J."/>
            <person name="Ashoor H."/>
            <person name="Bougouffa S."/>
            <person name="Bajic V.B."/>
            <person name="Ryu T."/>
            <person name="Ravasi T."/>
            <person name="Bayer T."/>
            <person name="Micklem G."/>
            <person name="Kim H."/>
            <person name="Bhak J."/>
            <person name="Lajeunesse T.C."/>
            <person name="Voolstra C.R."/>
        </authorList>
    </citation>
    <scope>NUCLEOTIDE SEQUENCE [LARGE SCALE GENOMIC DNA]</scope>
    <source>
        <strain evidence="2 3">CCMP2467</strain>
    </source>
</reference>